<dbReference type="HOGENOM" id="CLU_661818_0_0_9"/>
<protein>
    <recommendedName>
        <fullName evidence="6">Copper amine oxidase N-terminal domain protein</fullName>
    </recommendedName>
</protein>
<dbReference type="Gene3D" id="3.30.457.10">
    <property type="entry name" value="Copper amine oxidase-like, N-terminal domain"/>
    <property type="match status" value="1"/>
</dbReference>
<evidence type="ECO:0000256" key="1">
    <source>
        <dbReference type="SAM" id="Phobius"/>
    </source>
</evidence>
<dbReference type="EMBL" id="AFZE01000008">
    <property type="protein sequence ID" value="EHL15898.1"/>
    <property type="molecule type" value="Genomic_DNA"/>
</dbReference>
<feature type="transmembrane region" description="Helical" evidence="1">
    <location>
        <begin position="7"/>
        <end position="27"/>
    </location>
</feature>
<dbReference type="SUPFAM" id="SSF55383">
    <property type="entry name" value="Copper amine oxidase, domain N"/>
    <property type="match status" value="1"/>
</dbReference>
<dbReference type="InterPro" id="IPR039448">
    <property type="entry name" value="Beta_helix"/>
</dbReference>
<dbReference type="SUPFAM" id="SSF51126">
    <property type="entry name" value="Pectin lyase-like"/>
    <property type="match status" value="1"/>
</dbReference>
<name>G9WZL1_9FIRM</name>
<dbReference type="Proteomes" id="UP000006437">
    <property type="component" value="Unassembled WGS sequence"/>
</dbReference>
<evidence type="ECO:0000259" key="2">
    <source>
        <dbReference type="Pfam" id="PF07833"/>
    </source>
</evidence>
<keyword evidence="1" id="KW-0812">Transmembrane</keyword>
<feature type="domain" description="Right handed beta helix" evidence="3">
    <location>
        <begin position="235"/>
        <end position="348"/>
    </location>
</feature>
<dbReference type="Pfam" id="PF07833">
    <property type="entry name" value="Cu_amine_oxidN1"/>
    <property type="match status" value="1"/>
</dbReference>
<feature type="domain" description="Copper amine oxidase-like N-terminal" evidence="2">
    <location>
        <begin position="39"/>
        <end position="145"/>
    </location>
</feature>
<dbReference type="InterPro" id="IPR011050">
    <property type="entry name" value="Pectin_lyase_fold/virulence"/>
</dbReference>
<gene>
    <name evidence="4" type="ORF">HMPREF9629_01612</name>
</gene>
<dbReference type="RefSeq" id="WP_009525841.1">
    <property type="nucleotide sequence ID" value="NZ_JH414557.1"/>
</dbReference>
<sequence>MKHERKYFFKAITYFLLLICLISILPIKTFAEKSITVYINEKKISMKTSPVISNGTTFVPLRDISENLGCTVSWDSSTATAKIKDKKSKKTIIIEKNSYTVNGKKNSLNPATINKNGVTLVPLRLVSEALDCTVDWDPYDSSVSIVKYRVVEVSNATELLNNIKNNTKIILTASEYNLSEVKKISNPAIKTEYTFDGEEHIISNVNNIIIDAKDGVVPTLLVTPRYSNVLPFENCKNIKIKNIIAGHTIETGYCTGGVINLTNSSNIYIENCKLYGCGTYGIIGENVSDLFAVNSEIYECTYGCVTFNNSRNINLSSCIFRDCKEFSMFEFTNCYDSKVVSSLIKNNETSTYFSFINAENGNNIIFENCEFLNNTYPKLFKGNVKFYNCNIQ</sequence>
<reference evidence="4 5" key="1">
    <citation type="submission" date="2011-08" db="EMBL/GenBank/DDBJ databases">
        <title>The Genome Sequence of Eubacteriaceae bacterium ACC19a.</title>
        <authorList>
            <consortium name="The Broad Institute Genome Sequencing Platform"/>
            <person name="Earl A."/>
            <person name="Ward D."/>
            <person name="Feldgarden M."/>
            <person name="Gevers D."/>
            <person name="Sizova M."/>
            <person name="Hazen A."/>
            <person name="Epstein S."/>
            <person name="Young S.K."/>
            <person name="Zeng Q."/>
            <person name="Gargeya S."/>
            <person name="Fitzgerald M."/>
            <person name="Haas B."/>
            <person name="Abouelleil A."/>
            <person name="Alvarado L."/>
            <person name="Arachchi H.M."/>
            <person name="Berlin A."/>
            <person name="Brown A."/>
            <person name="Chapman S.B."/>
            <person name="Chen Z."/>
            <person name="Dunbar C."/>
            <person name="Freedman E."/>
            <person name="Gearin G."/>
            <person name="Gellesch M."/>
            <person name="Goldberg J."/>
            <person name="Griggs A."/>
            <person name="Gujja S."/>
            <person name="Heiman D."/>
            <person name="Howarth C."/>
            <person name="Larson L."/>
            <person name="Lui A."/>
            <person name="MacDonald P.J.P."/>
            <person name="Montmayeur A."/>
            <person name="Murphy C."/>
            <person name="Neiman D."/>
            <person name="Pearson M."/>
            <person name="Priest M."/>
            <person name="Roberts A."/>
            <person name="Saif S."/>
            <person name="Shea T."/>
            <person name="Shenoy N."/>
            <person name="Sisk P."/>
            <person name="Stolte C."/>
            <person name="Sykes S."/>
            <person name="Wortman J."/>
            <person name="Nusbaum C."/>
            <person name="Birren B."/>
        </authorList>
    </citation>
    <scope>NUCLEOTIDE SEQUENCE [LARGE SCALE GENOMIC DNA]</scope>
    <source>
        <strain evidence="4 5">ACC19a</strain>
    </source>
</reference>
<accession>G9WZL1</accession>
<dbReference type="InterPro" id="IPR012334">
    <property type="entry name" value="Pectin_lyas_fold"/>
</dbReference>
<evidence type="ECO:0000313" key="5">
    <source>
        <dbReference type="Proteomes" id="UP000006437"/>
    </source>
</evidence>
<keyword evidence="1" id="KW-0472">Membrane</keyword>
<dbReference type="InterPro" id="IPR012854">
    <property type="entry name" value="Cu_amine_oxidase-like_N"/>
</dbReference>
<dbReference type="AlphaFoldDB" id="G9WZL1"/>
<keyword evidence="1" id="KW-1133">Transmembrane helix</keyword>
<organism evidence="4 5">
    <name type="scientific">Peptoanaerobacter stomatis</name>
    <dbReference type="NCBI Taxonomy" id="796937"/>
    <lineage>
        <taxon>Bacteria</taxon>
        <taxon>Bacillati</taxon>
        <taxon>Bacillota</taxon>
        <taxon>Clostridia</taxon>
        <taxon>Peptostreptococcales</taxon>
        <taxon>Filifactoraceae</taxon>
        <taxon>Peptoanaerobacter</taxon>
    </lineage>
</organism>
<evidence type="ECO:0000259" key="3">
    <source>
        <dbReference type="Pfam" id="PF13229"/>
    </source>
</evidence>
<comment type="caution">
    <text evidence="4">The sequence shown here is derived from an EMBL/GenBank/DDBJ whole genome shotgun (WGS) entry which is preliminary data.</text>
</comment>
<proteinExistence type="predicted"/>
<dbReference type="Gene3D" id="2.160.20.10">
    <property type="entry name" value="Single-stranded right-handed beta-helix, Pectin lyase-like"/>
    <property type="match status" value="1"/>
</dbReference>
<dbReference type="BioCyc" id="EBAC796937-HMP:GMGH-1617-MONOMER"/>
<dbReference type="Pfam" id="PF13229">
    <property type="entry name" value="Beta_helix"/>
    <property type="match status" value="1"/>
</dbReference>
<dbReference type="InterPro" id="IPR036582">
    <property type="entry name" value="Mao_N_sf"/>
</dbReference>
<evidence type="ECO:0000313" key="4">
    <source>
        <dbReference type="EMBL" id="EHL15898.1"/>
    </source>
</evidence>
<evidence type="ECO:0008006" key="6">
    <source>
        <dbReference type="Google" id="ProtNLM"/>
    </source>
</evidence>